<reference evidence="3" key="1">
    <citation type="submission" date="2016-10" db="EMBL/GenBank/DDBJ databases">
        <authorList>
            <person name="Varghese N."/>
            <person name="Submissions S."/>
        </authorList>
    </citation>
    <scope>NUCLEOTIDE SEQUENCE [LARGE SCALE GENOMIC DNA]</scope>
    <source>
        <strain evidence="3">Nl14</strain>
    </source>
</reference>
<dbReference type="Pfam" id="PF13751">
    <property type="entry name" value="DDE_Tnp_1_6"/>
    <property type="match status" value="1"/>
</dbReference>
<protein>
    <submittedName>
        <fullName evidence="2">Transposase</fullName>
    </submittedName>
</protein>
<evidence type="ECO:0000259" key="1">
    <source>
        <dbReference type="Pfam" id="PF13751"/>
    </source>
</evidence>
<evidence type="ECO:0000313" key="3">
    <source>
        <dbReference type="Proteomes" id="UP000182649"/>
    </source>
</evidence>
<evidence type="ECO:0000313" key="2">
    <source>
        <dbReference type="EMBL" id="SFU67589.1"/>
    </source>
</evidence>
<dbReference type="PANTHER" id="PTHR33408:SF4">
    <property type="entry name" value="TRANSPOSASE DDE DOMAIN-CONTAINING PROTEIN"/>
    <property type="match status" value="1"/>
</dbReference>
<dbReference type="AlphaFoldDB" id="A0A1I7I3T1"/>
<dbReference type="InterPro" id="IPR025668">
    <property type="entry name" value="Tnp_DDE_dom"/>
</dbReference>
<feature type="domain" description="Transposase DDE" evidence="1">
    <location>
        <begin position="181"/>
        <end position="292"/>
    </location>
</feature>
<sequence>MAVLDQKIGEYLLALDEADRHESRSEAACPDVAVALAALKEQRQQLQRRVQEMADQGIKQHVATEPEAKLMRMGHQGFEVAYNAQLAVDARHKLIAAFDLTNEGNDSRQLYPMATQAKDELQVNNLAVVADSGYSNGEQGSQCEQSGITPIVPRPRTVNKRGKGFSREEFAYDSKTDSWRCPAGAILTRSRVSLSGQKNDYTTKACGDCVLKAQCTKSRRRVVVRNFYEDALEAMHQRATSNPMWMKQRRRIVEHPFGTIKWMMGNPRFLLRGLKKAKAELALSVLSYNLKRAINIQGVQMLLSTLRPSSA</sequence>
<proteinExistence type="predicted"/>
<dbReference type="Proteomes" id="UP000182649">
    <property type="component" value="Unassembled WGS sequence"/>
</dbReference>
<name>A0A1I7I3T1_9PROT</name>
<gene>
    <name evidence="2" type="ORF">SAMN05216417_11423</name>
</gene>
<dbReference type="RefSeq" id="WP_177219756.1">
    <property type="nucleotide sequence ID" value="NZ_FPBZ01000014.1"/>
</dbReference>
<organism evidence="2 3">
    <name type="scientific">Nitrosospira multiformis</name>
    <dbReference type="NCBI Taxonomy" id="1231"/>
    <lineage>
        <taxon>Bacteria</taxon>
        <taxon>Pseudomonadati</taxon>
        <taxon>Pseudomonadota</taxon>
        <taxon>Betaproteobacteria</taxon>
        <taxon>Nitrosomonadales</taxon>
        <taxon>Nitrosomonadaceae</taxon>
        <taxon>Nitrosospira</taxon>
    </lineage>
</organism>
<dbReference type="PANTHER" id="PTHR33408">
    <property type="entry name" value="TRANSPOSASE"/>
    <property type="match status" value="1"/>
</dbReference>
<accession>A0A1I7I3T1</accession>
<dbReference type="EMBL" id="FPBZ01000014">
    <property type="protein sequence ID" value="SFU67589.1"/>
    <property type="molecule type" value="Genomic_DNA"/>
</dbReference>